<keyword evidence="2" id="KW-1185">Reference proteome</keyword>
<accession>I6ZJB9</accession>
<reference evidence="1 2" key="1">
    <citation type="journal article" date="2012" name="J. Bacteriol.">
        <title>Complete genome sequence of Mycoplasma wenyonii strain Massachusetts.</title>
        <authorList>
            <person name="Dos Santos A.P."/>
            <person name="Guimaraes A.M."/>
            <person name="do Nascimento N.C."/>
            <person name="Sanmiguel P.J."/>
            <person name="Messick J.B."/>
        </authorList>
    </citation>
    <scope>NUCLEOTIDE SEQUENCE [LARGE SCALE GENOMIC DNA]</scope>
    <source>
        <strain evidence="1 2">Massachusetts</strain>
    </source>
</reference>
<evidence type="ECO:0000313" key="2">
    <source>
        <dbReference type="Proteomes" id="UP000009005"/>
    </source>
</evidence>
<evidence type="ECO:0000313" key="1">
    <source>
        <dbReference type="EMBL" id="AFN65280.1"/>
    </source>
</evidence>
<organism evidence="1 2">
    <name type="scientific">Mycoplasma wenyonii (strain Massachusetts)</name>
    <name type="common">Eperythrozoon wenyonii</name>
    <dbReference type="NCBI Taxonomy" id="1197325"/>
    <lineage>
        <taxon>Bacteria</taxon>
        <taxon>Bacillati</taxon>
        <taxon>Mycoplasmatota</taxon>
        <taxon>Mollicutes</taxon>
        <taxon>Mycoplasmataceae</taxon>
        <taxon>Mycoplasma</taxon>
    </lineage>
</organism>
<dbReference type="EMBL" id="CP003703">
    <property type="protein sequence ID" value="AFN65280.1"/>
    <property type="molecule type" value="Genomic_DNA"/>
</dbReference>
<dbReference type="KEGG" id="mwe:WEN_02465"/>
<dbReference type="PATRIC" id="fig|1197325.3.peg.530"/>
<proteinExistence type="predicted"/>
<dbReference type="RefSeq" id="WP_014849990.1">
    <property type="nucleotide sequence ID" value="NC_018149.1"/>
</dbReference>
<sequence>MREGAASQTRNMSYSYGYVVRMEGSEYARQEKRTIENETFDIKGTLDGKLTLIETQLGPRGEGDKSRLAGKSRIKPVIGGFTKKKFFLIGVGKNNQVEFEALVSIVDGSQGVNWPCLKDVLKVQLKNNTQDVQKLRDKFGQTGLFWPNNNNGRLSLGGQIAFGNCAKEFYKDKNKETSSNFVVVEKLQKEDKQIGLQELKIDGGMSIAIAVGMKKKNGSRGQEEEIIAPGVLVKEKFTNGRTLWAGLQGDGVVVKVPQQTRTKKIGQGTIVLHDWRSADTENSTSSLYKNNSEETKDGFAKKITLSGDKRRYFLWDPSYTNIKNGKLITKDGEKIPWATDIQIPFNSSLIK</sequence>
<gene>
    <name evidence="1" type="ordered locus">WEN_02465</name>
</gene>
<dbReference type="Proteomes" id="UP000009005">
    <property type="component" value="Chromosome"/>
</dbReference>
<dbReference type="AlphaFoldDB" id="I6ZJB9"/>
<name>I6ZJB9_MYCWM</name>
<protein>
    <submittedName>
        <fullName evidence="1">Uncharacterized protein</fullName>
    </submittedName>
</protein>
<dbReference type="HOGENOM" id="CLU_684801_0_0_14"/>